<sequence>GLVTQALSSVVMRFASQLVKVLHYSFGDKKVPEDSGDAEPMHATFPLFRVMDRIVITPDGEAVPPLGVMIDEPDEERQARRAGKTPEPAFRTDATYTMAFHSGMVDFQKW</sequence>
<evidence type="ECO:0000313" key="3">
    <source>
        <dbReference type="EMBL" id="KAG5177203.1"/>
    </source>
</evidence>
<keyword evidence="4" id="KW-1185">Reference proteome</keyword>
<evidence type="ECO:0000259" key="2">
    <source>
        <dbReference type="Pfam" id="PF08588"/>
    </source>
</evidence>
<accession>A0A836C9V5</accession>
<evidence type="ECO:0000256" key="1">
    <source>
        <dbReference type="SAM" id="MobiDB-lite"/>
    </source>
</evidence>
<name>A0A836C9V5_9STRA</name>
<feature type="region of interest" description="Disordered" evidence="1">
    <location>
        <begin position="65"/>
        <end position="88"/>
    </location>
</feature>
<feature type="non-terminal residue" evidence="3">
    <location>
        <position position="1"/>
    </location>
</feature>
<proteinExistence type="predicted"/>
<protein>
    <recommendedName>
        <fullName evidence="2">Domain of unknown function at the cortex 1 domain-containing protein</fullName>
    </recommendedName>
</protein>
<feature type="non-terminal residue" evidence="3">
    <location>
        <position position="110"/>
    </location>
</feature>
<organism evidence="3 4">
    <name type="scientific">Tribonema minus</name>
    <dbReference type="NCBI Taxonomy" id="303371"/>
    <lineage>
        <taxon>Eukaryota</taxon>
        <taxon>Sar</taxon>
        <taxon>Stramenopiles</taxon>
        <taxon>Ochrophyta</taxon>
        <taxon>PX clade</taxon>
        <taxon>Xanthophyceae</taxon>
        <taxon>Tribonematales</taxon>
        <taxon>Tribonemataceae</taxon>
        <taxon>Tribonema</taxon>
    </lineage>
</organism>
<dbReference type="AlphaFoldDB" id="A0A836C9V5"/>
<dbReference type="Pfam" id="PF08588">
    <property type="entry name" value="Duc1"/>
    <property type="match status" value="1"/>
</dbReference>
<dbReference type="InterPro" id="IPR013897">
    <property type="entry name" value="Duc1"/>
</dbReference>
<dbReference type="Proteomes" id="UP000664859">
    <property type="component" value="Unassembled WGS sequence"/>
</dbReference>
<dbReference type="EMBL" id="JAFCMP010000527">
    <property type="protein sequence ID" value="KAG5177203.1"/>
    <property type="molecule type" value="Genomic_DNA"/>
</dbReference>
<feature type="domain" description="Domain of unknown function at the cortex 1" evidence="2">
    <location>
        <begin position="7"/>
        <end position="110"/>
    </location>
</feature>
<evidence type="ECO:0000313" key="4">
    <source>
        <dbReference type="Proteomes" id="UP000664859"/>
    </source>
</evidence>
<comment type="caution">
    <text evidence="3">The sequence shown here is derived from an EMBL/GenBank/DDBJ whole genome shotgun (WGS) entry which is preliminary data.</text>
</comment>
<dbReference type="OrthoDB" id="418495at2759"/>
<gene>
    <name evidence="3" type="ORF">JKP88DRAFT_150621</name>
</gene>
<reference evidence="3" key="1">
    <citation type="submission" date="2021-02" db="EMBL/GenBank/DDBJ databases">
        <title>First Annotated Genome of the Yellow-green Alga Tribonema minus.</title>
        <authorList>
            <person name="Mahan K.M."/>
        </authorList>
    </citation>
    <scope>NUCLEOTIDE SEQUENCE</scope>
    <source>
        <strain evidence="3">UTEX B ZZ1240</strain>
    </source>
</reference>